<name>X6N7C7_RETFI</name>
<sequence length="277" mass="32024">MTVLDVLIEAARELAHLDKLFDDSIAYEAFQSPSASNKQYPSVKTVEPTKAMVTSKTTESKQNSNTEDESNINDHDHDHDNSDNDDIVTQYTRPQHVSTPDRWRVIDARVAEKTKRWASKVKHVPLHENTFHLHVNLFVYPLMDRYIQNYSFLEQFSMLHGRILFTLGCLIECAGPYSPHILRLSKDLFQMLICHFNHPKAEIRRSTYFALAKILSTCPINILLHEEWFMQEWTGIVSDLGNAMKNDPDVPVRDLARHCLVVFDKATKNIQNDDLFI</sequence>
<dbReference type="Gene3D" id="1.25.40.720">
    <property type="entry name" value="Telomere length regulation protein 2, C-terminal domain"/>
    <property type="match status" value="1"/>
</dbReference>
<dbReference type="GO" id="GO:0051083">
    <property type="term" value="P:'de novo' cotranslational protein folding"/>
    <property type="evidence" value="ECO:0007669"/>
    <property type="project" value="TreeGrafter"/>
</dbReference>
<dbReference type="PANTHER" id="PTHR15830">
    <property type="entry name" value="TELOMERE LENGTH REGULATION PROTEIN TEL2 FAMILY MEMBER"/>
    <property type="match status" value="1"/>
</dbReference>
<feature type="compositionally biased region" description="Polar residues" evidence="1">
    <location>
        <begin position="52"/>
        <end position="65"/>
    </location>
</feature>
<gene>
    <name evidence="2" type="ORF">RFI_15986</name>
</gene>
<evidence type="ECO:0000313" key="3">
    <source>
        <dbReference type="Proteomes" id="UP000023152"/>
    </source>
</evidence>
<dbReference type="EMBL" id="ASPP01011842">
    <property type="protein sequence ID" value="ETO21217.1"/>
    <property type="molecule type" value="Genomic_DNA"/>
</dbReference>
<dbReference type="SUPFAM" id="SSF48371">
    <property type="entry name" value="ARM repeat"/>
    <property type="match status" value="1"/>
</dbReference>
<dbReference type="GO" id="GO:0051879">
    <property type="term" value="F:Hsp90 protein binding"/>
    <property type="evidence" value="ECO:0007669"/>
    <property type="project" value="TreeGrafter"/>
</dbReference>
<dbReference type="InterPro" id="IPR051970">
    <property type="entry name" value="TEL2_Regulation"/>
</dbReference>
<evidence type="ECO:0000313" key="2">
    <source>
        <dbReference type="EMBL" id="ETO21217.1"/>
    </source>
</evidence>
<protein>
    <submittedName>
        <fullName evidence="2">Uncharacterized protein</fullName>
    </submittedName>
</protein>
<proteinExistence type="predicted"/>
<accession>X6N7C7</accession>
<dbReference type="Proteomes" id="UP000023152">
    <property type="component" value="Unassembled WGS sequence"/>
</dbReference>
<feature type="region of interest" description="Disordered" evidence="1">
    <location>
        <begin position="33"/>
        <end position="87"/>
    </location>
</feature>
<organism evidence="2 3">
    <name type="scientific">Reticulomyxa filosa</name>
    <dbReference type="NCBI Taxonomy" id="46433"/>
    <lineage>
        <taxon>Eukaryota</taxon>
        <taxon>Sar</taxon>
        <taxon>Rhizaria</taxon>
        <taxon>Retaria</taxon>
        <taxon>Foraminifera</taxon>
        <taxon>Monothalamids</taxon>
        <taxon>Reticulomyxidae</taxon>
        <taxon>Reticulomyxa</taxon>
    </lineage>
</organism>
<dbReference type="InterPro" id="IPR016024">
    <property type="entry name" value="ARM-type_fold"/>
</dbReference>
<keyword evidence="3" id="KW-1185">Reference proteome</keyword>
<dbReference type="GO" id="GO:0005829">
    <property type="term" value="C:cytosol"/>
    <property type="evidence" value="ECO:0007669"/>
    <property type="project" value="TreeGrafter"/>
</dbReference>
<feature type="compositionally biased region" description="Polar residues" evidence="1">
    <location>
        <begin position="33"/>
        <end position="42"/>
    </location>
</feature>
<comment type="caution">
    <text evidence="2">The sequence shown here is derived from an EMBL/GenBank/DDBJ whole genome shotgun (WGS) entry which is preliminary data.</text>
</comment>
<dbReference type="AlphaFoldDB" id="X6N7C7"/>
<dbReference type="GO" id="GO:0042162">
    <property type="term" value="F:telomeric DNA binding"/>
    <property type="evidence" value="ECO:0007669"/>
    <property type="project" value="TreeGrafter"/>
</dbReference>
<reference evidence="2 3" key="1">
    <citation type="journal article" date="2013" name="Curr. Biol.">
        <title>The Genome of the Foraminiferan Reticulomyxa filosa.</title>
        <authorList>
            <person name="Glockner G."/>
            <person name="Hulsmann N."/>
            <person name="Schleicher M."/>
            <person name="Noegel A.A."/>
            <person name="Eichinger L."/>
            <person name="Gallinger C."/>
            <person name="Pawlowski J."/>
            <person name="Sierra R."/>
            <person name="Euteneuer U."/>
            <person name="Pillet L."/>
            <person name="Moustafa A."/>
            <person name="Platzer M."/>
            <person name="Groth M."/>
            <person name="Szafranski K."/>
            <person name="Schliwa M."/>
        </authorList>
    </citation>
    <scope>NUCLEOTIDE SEQUENCE [LARGE SCALE GENOMIC DNA]</scope>
</reference>
<dbReference type="InterPro" id="IPR038528">
    <property type="entry name" value="TEL2_C_sf"/>
</dbReference>
<evidence type="ECO:0000256" key="1">
    <source>
        <dbReference type="SAM" id="MobiDB-lite"/>
    </source>
</evidence>
<feature type="compositionally biased region" description="Basic and acidic residues" evidence="1">
    <location>
        <begin position="72"/>
        <end position="82"/>
    </location>
</feature>
<dbReference type="PANTHER" id="PTHR15830:SF10">
    <property type="entry name" value="TELOMERE LENGTH REGULATION PROTEIN TEL2 HOMOLOG"/>
    <property type="match status" value="1"/>
</dbReference>